<evidence type="ECO:0000313" key="4">
    <source>
        <dbReference type="Proteomes" id="UP000050761"/>
    </source>
</evidence>
<dbReference type="Proteomes" id="UP000050761">
    <property type="component" value="Unassembled WGS sequence"/>
</dbReference>
<feature type="compositionally biased region" description="Polar residues" evidence="1">
    <location>
        <begin position="84"/>
        <end position="96"/>
    </location>
</feature>
<gene>
    <name evidence="3" type="ORF">HPBE_LOCUS25517</name>
</gene>
<feature type="transmembrane region" description="Helical" evidence="2">
    <location>
        <begin position="12"/>
        <end position="32"/>
    </location>
</feature>
<feature type="region of interest" description="Disordered" evidence="1">
    <location>
        <begin position="84"/>
        <end position="117"/>
    </location>
</feature>
<sequence length="128" mass="13546">MKSQVKTCLQFIDLLVGCVPVLSIVVIQVLLLCVEKKQEPSNDGTPSAEARLLASSEPLSLELIVVAQADSAVEFCALPAQNQAREGTTGCVQKCSNPGEPNPRSPSYEPTSLPLPQDPLGQTAIAFV</sequence>
<dbReference type="WBParaSite" id="HPBE_0002551901-mRNA-1">
    <property type="protein sequence ID" value="HPBE_0002551901-mRNA-1"/>
    <property type="gene ID" value="HPBE_0002551901"/>
</dbReference>
<keyword evidence="2" id="KW-1133">Transmembrane helix</keyword>
<proteinExistence type="predicted"/>
<keyword evidence="2" id="KW-0472">Membrane</keyword>
<protein>
    <submittedName>
        <fullName evidence="3 5">Uncharacterized protein</fullName>
    </submittedName>
</protein>
<reference evidence="3 4" key="1">
    <citation type="submission" date="2018-11" db="EMBL/GenBank/DDBJ databases">
        <authorList>
            <consortium name="Pathogen Informatics"/>
        </authorList>
    </citation>
    <scope>NUCLEOTIDE SEQUENCE [LARGE SCALE GENOMIC DNA]</scope>
</reference>
<keyword evidence="4" id="KW-1185">Reference proteome</keyword>
<accession>A0A3P8I116</accession>
<name>A0A183GS49_HELPZ</name>
<organism evidence="4 5">
    <name type="scientific">Heligmosomoides polygyrus</name>
    <name type="common">Parasitic roundworm</name>
    <dbReference type="NCBI Taxonomy" id="6339"/>
    <lineage>
        <taxon>Eukaryota</taxon>
        <taxon>Metazoa</taxon>
        <taxon>Ecdysozoa</taxon>
        <taxon>Nematoda</taxon>
        <taxon>Chromadorea</taxon>
        <taxon>Rhabditida</taxon>
        <taxon>Rhabditina</taxon>
        <taxon>Rhabditomorpha</taxon>
        <taxon>Strongyloidea</taxon>
        <taxon>Heligmosomidae</taxon>
        <taxon>Heligmosomoides</taxon>
    </lineage>
</organism>
<dbReference type="AlphaFoldDB" id="A0A183GS49"/>
<evidence type="ECO:0000313" key="5">
    <source>
        <dbReference type="WBParaSite" id="HPBE_0002551901-mRNA-1"/>
    </source>
</evidence>
<dbReference type="EMBL" id="UZAH01038053">
    <property type="protein sequence ID" value="VDP51853.1"/>
    <property type="molecule type" value="Genomic_DNA"/>
</dbReference>
<reference evidence="5" key="2">
    <citation type="submission" date="2019-09" db="UniProtKB">
        <authorList>
            <consortium name="WormBaseParasite"/>
        </authorList>
    </citation>
    <scope>IDENTIFICATION</scope>
</reference>
<keyword evidence="2" id="KW-0812">Transmembrane</keyword>
<evidence type="ECO:0000313" key="3">
    <source>
        <dbReference type="EMBL" id="VDP51853.1"/>
    </source>
</evidence>
<evidence type="ECO:0000256" key="1">
    <source>
        <dbReference type="SAM" id="MobiDB-lite"/>
    </source>
</evidence>
<evidence type="ECO:0000256" key="2">
    <source>
        <dbReference type="SAM" id="Phobius"/>
    </source>
</evidence>
<accession>A0A183GS49</accession>